<organism evidence="1 2">
    <name type="scientific">Alligator mississippiensis</name>
    <name type="common">American alligator</name>
    <dbReference type="NCBI Taxonomy" id="8496"/>
    <lineage>
        <taxon>Eukaryota</taxon>
        <taxon>Metazoa</taxon>
        <taxon>Chordata</taxon>
        <taxon>Craniata</taxon>
        <taxon>Vertebrata</taxon>
        <taxon>Euteleostomi</taxon>
        <taxon>Archelosauria</taxon>
        <taxon>Archosauria</taxon>
        <taxon>Crocodylia</taxon>
        <taxon>Alligatoridae</taxon>
        <taxon>Alligatorinae</taxon>
        <taxon>Alligator</taxon>
    </lineage>
</organism>
<dbReference type="Proteomes" id="UP000050525">
    <property type="component" value="Unassembled WGS sequence"/>
</dbReference>
<proteinExistence type="predicted"/>
<gene>
    <name evidence="1" type="ORF">Y1Q_0016161</name>
</gene>
<name>A0A151P239_ALLMI</name>
<reference evidence="1 2" key="1">
    <citation type="journal article" date="2012" name="Genome Biol.">
        <title>Sequencing three crocodilian genomes to illuminate the evolution of archosaurs and amniotes.</title>
        <authorList>
            <person name="St John J.A."/>
            <person name="Braun E.L."/>
            <person name="Isberg S.R."/>
            <person name="Miles L.G."/>
            <person name="Chong A.Y."/>
            <person name="Gongora J."/>
            <person name="Dalzell P."/>
            <person name="Moran C."/>
            <person name="Bed'hom B."/>
            <person name="Abzhanov A."/>
            <person name="Burgess S.C."/>
            <person name="Cooksey A.M."/>
            <person name="Castoe T.A."/>
            <person name="Crawford N.G."/>
            <person name="Densmore L.D."/>
            <person name="Drew J.C."/>
            <person name="Edwards S.V."/>
            <person name="Faircloth B.C."/>
            <person name="Fujita M.K."/>
            <person name="Greenwold M.J."/>
            <person name="Hoffmann F.G."/>
            <person name="Howard J.M."/>
            <person name="Iguchi T."/>
            <person name="Janes D.E."/>
            <person name="Khan S.Y."/>
            <person name="Kohno S."/>
            <person name="de Koning A.J."/>
            <person name="Lance S.L."/>
            <person name="McCarthy F.M."/>
            <person name="McCormack J.E."/>
            <person name="Merchant M.E."/>
            <person name="Peterson D.G."/>
            <person name="Pollock D.D."/>
            <person name="Pourmand N."/>
            <person name="Raney B.J."/>
            <person name="Roessler K.A."/>
            <person name="Sanford J.R."/>
            <person name="Sawyer R.H."/>
            <person name="Schmidt C.J."/>
            <person name="Triplett E.W."/>
            <person name="Tuberville T.D."/>
            <person name="Venegas-Anaya M."/>
            <person name="Howard J.T."/>
            <person name="Jarvis E.D."/>
            <person name="Guillette L.J.Jr."/>
            <person name="Glenn T.C."/>
            <person name="Green R.E."/>
            <person name="Ray D.A."/>
        </authorList>
    </citation>
    <scope>NUCLEOTIDE SEQUENCE [LARGE SCALE GENOMIC DNA]</scope>
    <source>
        <strain evidence="1">KSC_2009_1</strain>
    </source>
</reference>
<comment type="caution">
    <text evidence="1">The sequence shown here is derived from an EMBL/GenBank/DDBJ whole genome shotgun (WGS) entry which is preliminary data.</text>
</comment>
<evidence type="ECO:0000313" key="2">
    <source>
        <dbReference type="Proteomes" id="UP000050525"/>
    </source>
</evidence>
<accession>A0A151P239</accession>
<protein>
    <submittedName>
        <fullName evidence="1">Uncharacterized protein</fullName>
    </submittedName>
</protein>
<dbReference type="EMBL" id="AKHW03001351">
    <property type="protein sequence ID" value="KYO42765.1"/>
    <property type="molecule type" value="Genomic_DNA"/>
</dbReference>
<keyword evidence="2" id="KW-1185">Reference proteome</keyword>
<evidence type="ECO:0000313" key="1">
    <source>
        <dbReference type="EMBL" id="KYO42765.1"/>
    </source>
</evidence>
<dbReference type="AlphaFoldDB" id="A0A151P239"/>
<sequence length="66" mass="7100">MLDVYRPQISAEIKSSGTGGIGKCTTREYPQRWKDVGLNPECCQKKKTESVSATSLCLGPAALALL</sequence>